<feature type="compositionally biased region" description="Low complexity" evidence="1">
    <location>
        <begin position="556"/>
        <end position="565"/>
    </location>
</feature>
<feature type="region of interest" description="Disordered" evidence="1">
    <location>
        <begin position="513"/>
        <end position="600"/>
    </location>
</feature>
<name>A0A6V7QF17_ANACO</name>
<protein>
    <submittedName>
        <fullName evidence="2">Uncharacterized protein</fullName>
    </submittedName>
</protein>
<feature type="compositionally biased region" description="Polar residues" evidence="1">
    <location>
        <begin position="518"/>
        <end position="533"/>
    </location>
</feature>
<feature type="compositionally biased region" description="Basic and acidic residues" evidence="1">
    <location>
        <begin position="65"/>
        <end position="76"/>
    </location>
</feature>
<feature type="compositionally biased region" description="Acidic residues" evidence="1">
    <location>
        <begin position="466"/>
        <end position="475"/>
    </location>
</feature>
<dbReference type="AlphaFoldDB" id="A0A6V7QF17"/>
<feature type="region of interest" description="Disordered" evidence="1">
    <location>
        <begin position="1"/>
        <end position="99"/>
    </location>
</feature>
<feature type="compositionally biased region" description="Basic and acidic residues" evidence="1">
    <location>
        <begin position="537"/>
        <end position="555"/>
    </location>
</feature>
<feature type="compositionally biased region" description="Acidic residues" evidence="1">
    <location>
        <begin position="261"/>
        <end position="273"/>
    </location>
</feature>
<feature type="compositionally biased region" description="Low complexity" evidence="1">
    <location>
        <begin position="205"/>
        <end position="215"/>
    </location>
</feature>
<dbReference type="PANTHER" id="PTHR34775:SF4">
    <property type="entry name" value="TRANSMEMBRANE PROTEIN"/>
    <property type="match status" value="1"/>
</dbReference>
<dbReference type="EMBL" id="LR862135">
    <property type="protein sequence ID" value="CAD1841425.1"/>
    <property type="molecule type" value="Genomic_DNA"/>
</dbReference>
<gene>
    <name evidence="2" type="ORF">CB5_LOCUS24636</name>
</gene>
<dbReference type="PANTHER" id="PTHR34775">
    <property type="entry name" value="TRANSMEMBRANE PROTEIN"/>
    <property type="match status" value="1"/>
</dbReference>
<evidence type="ECO:0000256" key="1">
    <source>
        <dbReference type="SAM" id="MobiDB-lite"/>
    </source>
</evidence>
<organism evidence="2">
    <name type="scientific">Ananas comosus var. bracteatus</name>
    <name type="common">red pineapple</name>
    <dbReference type="NCBI Taxonomy" id="296719"/>
    <lineage>
        <taxon>Eukaryota</taxon>
        <taxon>Viridiplantae</taxon>
        <taxon>Streptophyta</taxon>
        <taxon>Embryophyta</taxon>
        <taxon>Tracheophyta</taxon>
        <taxon>Spermatophyta</taxon>
        <taxon>Magnoliopsida</taxon>
        <taxon>Liliopsida</taxon>
        <taxon>Poales</taxon>
        <taxon>Bromeliaceae</taxon>
        <taxon>Bromelioideae</taxon>
        <taxon>Ananas</taxon>
    </lineage>
</organism>
<feature type="region of interest" description="Disordered" evidence="1">
    <location>
        <begin position="205"/>
        <end position="224"/>
    </location>
</feature>
<proteinExistence type="predicted"/>
<sequence>MATRSPSPNPSRHSNPHNSKTPEAINPTRKSVILNSSKTPNPCDSPLRSSCSKIDAAAAPSLRSSFEHKENDRDSNSSKPAKMRSPTAASLKGPKNFMAPTISASSKAIAASPRKRILGERNELVRSSSFTSVSDLFQSPSMEKIVPQSDLPLRVSNISSEGVAIEEIGSKPEVGFHSQDALSGIEPKKMDLEVKNHHHTVLVPSFSSSSSSPSSTNYLSPRPQFLHYKPNPRIENYLNGGGDIFEMVEGKRLEDSFSSESCEESSEHAEEDESSSREKNSVEEFFSEAEAEECINGADVSKPECLPNSHRNRVNSPLSLRLRCAPLVLVLFIACLCVPLSDSPIISSSSILKAPTFAKFRELYGVDNIVVSGLYLRDLATRVGDWSTQSFAYYYASTVAEENIEKEPVIEYEEEKRGEVEVREGREIVHVENEAVGVEMDAVVLEEVKEDNMMELEVETEVHEELSEDGMEEGAEPSPKEVTAKSVSGSSESYLHPKGSPYQNSLIYMEMMGDSGPSELSTSLNNSASSYGRQRSRKVEGEEALSNEKRLRRDSAVSSSSSFGSFTTYEKISCKKGNRDEEAMTPVRRSSRIRNLVASP</sequence>
<feature type="compositionally biased region" description="Low complexity" evidence="1">
    <location>
        <begin position="1"/>
        <end position="19"/>
    </location>
</feature>
<accession>A0A6V7QF17</accession>
<feature type="region of interest" description="Disordered" evidence="1">
    <location>
        <begin position="463"/>
        <end position="499"/>
    </location>
</feature>
<evidence type="ECO:0000313" key="2">
    <source>
        <dbReference type="EMBL" id="CAD1841425.1"/>
    </source>
</evidence>
<feature type="region of interest" description="Disordered" evidence="1">
    <location>
        <begin position="256"/>
        <end position="282"/>
    </location>
</feature>
<feature type="compositionally biased region" description="Polar residues" evidence="1">
    <location>
        <begin position="33"/>
        <end position="52"/>
    </location>
</feature>
<reference evidence="2" key="1">
    <citation type="submission" date="2020-07" db="EMBL/GenBank/DDBJ databases">
        <authorList>
            <person name="Lin J."/>
        </authorList>
    </citation>
    <scope>NUCLEOTIDE SEQUENCE</scope>
</reference>